<dbReference type="PANTHER" id="PTHR43639">
    <property type="entry name" value="OXIDOREDUCTASE, SHORT-CHAIN DEHYDROGENASE/REDUCTASE FAMILY (AFU_ORTHOLOGUE AFUA_5G02870)"/>
    <property type="match status" value="1"/>
</dbReference>
<dbReference type="SUPFAM" id="SSF51735">
    <property type="entry name" value="NAD(P)-binding Rossmann-fold domains"/>
    <property type="match status" value="1"/>
</dbReference>
<dbReference type="PROSITE" id="PS00061">
    <property type="entry name" value="ADH_SHORT"/>
    <property type="match status" value="1"/>
</dbReference>
<dbReference type="PRINTS" id="PR00081">
    <property type="entry name" value="GDHRDH"/>
</dbReference>
<keyword evidence="2" id="KW-0521">NADP</keyword>
<reference evidence="5 6" key="1">
    <citation type="submission" date="2018-10" db="EMBL/GenBank/DDBJ databases">
        <title>Fifty Aureobasidium pullulans genomes reveal a recombining polyextremotolerant generalist.</title>
        <authorList>
            <person name="Gostincar C."/>
            <person name="Turk M."/>
            <person name="Zajc J."/>
            <person name="Gunde-Cimerman N."/>
        </authorList>
    </citation>
    <scope>NUCLEOTIDE SEQUENCE [LARGE SCALE GENOMIC DNA]</scope>
    <source>
        <strain evidence="5 6">EXF-6604</strain>
    </source>
</reference>
<protein>
    <submittedName>
        <fullName evidence="5">NAD(P)-binding protein</fullName>
    </submittedName>
</protein>
<organism evidence="5 6">
    <name type="scientific">Aureobasidium pullulans</name>
    <name type="common">Black yeast</name>
    <name type="synonym">Pullularia pullulans</name>
    <dbReference type="NCBI Taxonomy" id="5580"/>
    <lineage>
        <taxon>Eukaryota</taxon>
        <taxon>Fungi</taxon>
        <taxon>Dikarya</taxon>
        <taxon>Ascomycota</taxon>
        <taxon>Pezizomycotina</taxon>
        <taxon>Dothideomycetes</taxon>
        <taxon>Dothideomycetidae</taxon>
        <taxon>Dothideales</taxon>
        <taxon>Saccotheciaceae</taxon>
        <taxon>Aureobasidium</taxon>
    </lineage>
</organism>
<comment type="similarity">
    <text evidence="1">Belongs to the short-chain dehydrogenases/reductases (SDR) family.</text>
</comment>
<dbReference type="FunFam" id="3.40.50.720:FF:000084">
    <property type="entry name" value="Short-chain dehydrogenase reductase"/>
    <property type="match status" value="1"/>
</dbReference>
<keyword evidence="3" id="KW-0560">Oxidoreductase</keyword>
<dbReference type="SMART" id="SM00822">
    <property type="entry name" value="PKS_KR"/>
    <property type="match status" value="1"/>
</dbReference>
<name>A0A4S9L4H5_AURPU</name>
<evidence type="ECO:0000313" key="5">
    <source>
        <dbReference type="EMBL" id="THY23986.1"/>
    </source>
</evidence>
<dbReference type="GO" id="GO:0016491">
    <property type="term" value="F:oxidoreductase activity"/>
    <property type="evidence" value="ECO:0007669"/>
    <property type="project" value="UniProtKB-KW"/>
</dbReference>
<evidence type="ECO:0000313" key="6">
    <source>
        <dbReference type="Proteomes" id="UP000306584"/>
    </source>
</evidence>
<dbReference type="Proteomes" id="UP000306584">
    <property type="component" value="Unassembled WGS sequence"/>
</dbReference>
<evidence type="ECO:0000259" key="4">
    <source>
        <dbReference type="SMART" id="SM00822"/>
    </source>
</evidence>
<dbReference type="InterPro" id="IPR036291">
    <property type="entry name" value="NAD(P)-bd_dom_sf"/>
</dbReference>
<dbReference type="InterPro" id="IPR020904">
    <property type="entry name" value="Sc_DH/Rdtase_CS"/>
</dbReference>
<feature type="domain" description="Ketoreductase" evidence="4">
    <location>
        <begin position="13"/>
        <end position="196"/>
    </location>
</feature>
<gene>
    <name evidence="5" type="ORF">D6D01_05801</name>
</gene>
<evidence type="ECO:0000256" key="1">
    <source>
        <dbReference type="ARBA" id="ARBA00006484"/>
    </source>
</evidence>
<dbReference type="InterPro" id="IPR002347">
    <property type="entry name" value="SDR_fam"/>
</dbReference>
<evidence type="ECO:0000256" key="3">
    <source>
        <dbReference type="ARBA" id="ARBA00023002"/>
    </source>
</evidence>
<dbReference type="EMBL" id="QZBD01000229">
    <property type="protein sequence ID" value="THY23986.1"/>
    <property type="molecule type" value="Genomic_DNA"/>
</dbReference>
<dbReference type="InterPro" id="IPR057326">
    <property type="entry name" value="KR_dom"/>
</dbReference>
<evidence type="ECO:0000256" key="2">
    <source>
        <dbReference type="ARBA" id="ARBA00022857"/>
    </source>
</evidence>
<dbReference type="CDD" id="cd05233">
    <property type="entry name" value="SDR_c"/>
    <property type="match status" value="1"/>
</dbReference>
<sequence length="259" mass="27844">MHILPHTMSLQDKIAVVTGASRGIGAAIAKAYAKEGAHIAIVYASPSSTESAEAVKKEIEQLGRKAILIQTDLVKAECGEVVLRETLKGFNTEKIDILVSNAGIFKENHTLEFDADLFDRTMAINVRAPAALVKSIAPHMPRGGRVVVISSMASTWFSPNMDIYCASKAAVNAMMKCWAVSLGKSHGITANAINPGFFPTDINSHFSDELLEMFKNKQAIDHRLAHTDDLTGLAVFLASEQSRWITGETVECSGGSSLG</sequence>
<proteinExistence type="inferred from homology"/>
<dbReference type="Gene3D" id="3.40.50.720">
    <property type="entry name" value="NAD(P)-binding Rossmann-like Domain"/>
    <property type="match status" value="1"/>
</dbReference>
<accession>A0A4S9L4H5</accession>
<comment type="caution">
    <text evidence="5">The sequence shown here is derived from an EMBL/GenBank/DDBJ whole genome shotgun (WGS) entry which is preliminary data.</text>
</comment>
<dbReference type="AlphaFoldDB" id="A0A4S9L4H5"/>
<dbReference type="Pfam" id="PF13561">
    <property type="entry name" value="adh_short_C2"/>
    <property type="match status" value="1"/>
</dbReference>
<dbReference type="PRINTS" id="PR00080">
    <property type="entry name" value="SDRFAMILY"/>
</dbReference>
<dbReference type="PANTHER" id="PTHR43639:SF1">
    <property type="entry name" value="SHORT-CHAIN DEHYDROGENASE_REDUCTASE FAMILY PROTEIN"/>
    <property type="match status" value="1"/>
</dbReference>